<keyword evidence="2" id="KW-1185">Reference proteome</keyword>
<organism evidence="1 2">
    <name type="scientific">Paracoccus alkenifer</name>
    <dbReference type="NCBI Taxonomy" id="65735"/>
    <lineage>
        <taxon>Bacteria</taxon>
        <taxon>Pseudomonadati</taxon>
        <taxon>Pseudomonadota</taxon>
        <taxon>Alphaproteobacteria</taxon>
        <taxon>Rhodobacterales</taxon>
        <taxon>Paracoccaceae</taxon>
        <taxon>Paracoccus</taxon>
    </lineage>
</organism>
<dbReference type="RefSeq" id="WP_177172469.1">
    <property type="nucleotide sequence ID" value="NZ_FNXG01000001.1"/>
</dbReference>
<reference evidence="2" key="1">
    <citation type="submission" date="2016-10" db="EMBL/GenBank/DDBJ databases">
        <authorList>
            <person name="Varghese N."/>
            <person name="Submissions S."/>
        </authorList>
    </citation>
    <scope>NUCLEOTIDE SEQUENCE [LARGE SCALE GENOMIC DNA]</scope>
    <source>
        <strain evidence="2">DSM 11593</strain>
    </source>
</reference>
<sequence>MANSDSGPLVDPELDRALSELLAQTAKEPISPRLRELAHQLELALAQARLRDEGEDAS</sequence>
<evidence type="ECO:0000313" key="2">
    <source>
        <dbReference type="Proteomes" id="UP000199125"/>
    </source>
</evidence>
<protein>
    <submittedName>
        <fullName evidence="1">Uncharacterized protein</fullName>
    </submittedName>
</protein>
<name>A0A1H6K9B1_9RHOB</name>
<dbReference type="EMBL" id="FNXG01000001">
    <property type="protein sequence ID" value="SEH68062.1"/>
    <property type="molecule type" value="Genomic_DNA"/>
</dbReference>
<accession>A0A1H6K9B1</accession>
<dbReference type="Proteomes" id="UP000199125">
    <property type="component" value="Unassembled WGS sequence"/>
</dbReference>
<dbReference type="AlphaFoldDB" id="A0A1H6K9B1"/>
<evidence type="ECO:0000313" key="1">
    <source>
        <dbReference type="EMBL" id="SEH68062.1"/>
    </source>
</evidence>
<gene>
    <name evidence="1" type="ORF">SAMN04488075_0752</name>
</gene>
<proteinExistence type="predicted"/>